<gene>
    <name evidence="1" type="ORF">HPB50_022865</name>
</gene>
<accession>A0ACB7SHW8</accession>
<name>A0ACB7SHW8_HYAAI</name>
<protein>
    <submittedName>
        <fullName evidence="1">Uncharacterized protein</fullName>
    </submittedName>
</protein>
<proteinExistence type="predicted"/>
<comment type="caution">
    <text evidence="1">The sequence shown here is derived from an EMBL/GenBank/DDBJ whole genome shotgun (WGS) entry which is preliminary data.</text>
</comment>
<dbReference type="Proteomes" id="UP000821845">
    <property type="component" value="Chromosome 4"/>
</dbReference>
<keyword evidence="2" id="KW-1185">Reference proteome</keyword>
<reference evidence="1" key="1">
    <citation type="submission" date="2020-05" db="EMBL/GenBank/DDBJ databases">
        <title>Large-scale comparative analyses of tick genomes elucidate their genetic diversity and vector capacities.</title>
        <authorList>
            <person name="Jia N."/>
            <person name="Wang J."/>
            <person name="Shi W."/>
            <person name="Du L."/>
            <person name="Sun Y."/>
            <person name="Zhan W."/>
            <person name="Jiang J."/>
            <person name="Wang Q."/>
            <person name="Zhang B."/>
            <person name="Ji P."/>
            <person name="Sakyi L.B."/>
            <person name="Cui X."/>
            <person name="Yuan T."/>
            <person name="Jiang B."/>
            <person name="Yang W."/>
            <person name="Lam T.T.-Y."/>
            <person name="Chang Q."/>
            <person name="Ding S."/>
            <person name="Wang X."/>
            <person name="Zhu J."/>
            <person name="Ruan X."/>
            <person name="Zhao L."/>
            <person name="Wei J."/>
            <person name="Que T."/>
            <person name="Du C."/>
            <person name="Cheng J."/>
            <person name="Dai P."/>
            <person name="Han X."/>
            <person name="Huang E."/>
            <person name="Gao Y."/>
            <person name="Liu J."/>
            <person name="Shao H."/>
            <person name="Ye R."/>
            <person name="Li L."/>
            <person name="Wei W."/>
            <person name="Wang X."/>
            <person name="Wang C."/>
            <person name="Yang T."/>
            <person name="Huo Q."/>
            <person name="Li W."/>
            <person name="Guo W."/>
            <person name="Chen H."/>
            <person name="Zhou L."/>
            <person name="Ni X."/>
            <person name="Tian J."/>
            <person name="Zhou Y."/>
            <person name="Sheng Y."/>
            <person name="Liu T."/>
            <person name="Pan Y."/>
            <person name="Xia L."/>
            <person name="Li J."/>
            <person name="Zhao F."/>
            <person name="Cao W."/>
        </authorList>
    </citation>
    <scope>NUCLEOTIDE SEQUENCE</scope>
    <source>
        <strain evidence="1">Hyas-2018</strain>
    </source>
</reference>
<dbReference type="EMBL" id="CM023484">
    <property type="protein sequence ID" value="KAH6934285.1"/>
    <property type="molecule type" value="Genomic_DNA"/>
</dbReference>
<evidence type="ECO:0000313" key="1">
    <source>
        <dbReference type="EMBL" id="KAH6934285.1"/>
    </source>
</evidence>
<evidence type="ECO:0000313" key="2">
    <source>
        <dbReference type="Proteomes" id="UP000821845"/>
    </source>
</evidence>
<organism evidence="1 2">
    <name type="scientific">Hyalomma asiaticum</name>
    <name type="common">Tick</name>
    <dbReference type="NCBI Taxonomy" id="266040"/>
    <lineage>
        <taxon>Eukaryota</taxon>
        <taxon>Metazoa</taxon>
        <taxon>Ecdysozoa</taxon>
        <taxon>Arthropoda</taxon>
        <taxon>Chelicerata</taxon>
        <taxon>Arachnida</taxon>
        <taxon>Acari</taxon>
        <taxon>Parasitiformes</taxon>
        <taxon>Ixodida</taxon>
        <taxon>Ixodoidea</taxon>
        <taxon>Ixodidae</taxon>
        <taxon>Hyalomminae</taxon>
        <taxon>Hyalomma</taxon>
    </lineage>
</organism>
<sequence length="703" mass="76595">MQAENRVSVRAPPARPSAATPSGGAGSQTSERVTISVNIGTTAQSFSPGDLVKVIDDLTKMKILQRGHGEYIDAMRGPSRYSVGQKVKICSDVTRVKLLQAGHGGYNDNMRAALGRVGTVSAIDSDGDLRVKFRNGHTWCFNPDLAEAVSDEESESSDSDSDSMVSTTLQRMMQEILGVESTDDSGGGSVRVKSHLTPLLIACYNGSESVVRMMITTGADVNEKSKDGDSALHFGVYGDKPEILELLVNFGAHINAKNKKDYTALHAAVNEDFTACVRVLTNYVGVLDVNTQGRCNVDLKDNEQRTALLLAVHEGNCDMAEILVEGGANINQPDGDGDTPMHVSLLRRSKSKVGSIDSSKAPVIKRIASELTRSAGVDSNLALACFLANRGGDLHKKNKAGLTPLEMAGDIKTVELLLIWKTQKSTQSASSPERPHGGAAATTASADGKCKVCLDSPASVWFEPCGHRLYCSECCRRMKCCLECGERITGKVSDGDRPAASEAQRELEAKLKRLEEAHTCIICMERERNVAFLCGHVSCDRLALNSLLSFPADADRAQRRLKMTLRWILDLGANGDKKKYQQRVQLLRIGVFMLMTMGFLYQASKVVEEYLSYPSAVDVRIEGTEVLLFPGLSVCVTNWISKTKLCEHYPDFCETNTTDVEEVRKLLLIGGKLGDIAHSSEDVLQIGFVNPTQYFFEFYLSPK</sequence>